<proteinExistence type="predicted"/>
<reference evidence="1 2" key="1">
    <citation type="submission" date="2021-09" db="EMBL/GenBank/DDBJ databases">
        <title>Genomic insights and catalytic innovation underlie evolution of tropane alkaloids biosynthesis.</title>
        <authorList>
            <person name="Wang Y.-J."/>
            <person name="Tian T."/>
            <person name="Huang J.-P."/>
            <person name="Huang S.-X."/>
        </authorList>
    </citation>
    <scope>NUCLEOTIDE SEQUENCE [LARGE SCALE GENOMIC DNA]</scope>
    <source>
        <strain evidence="1">KIB-2018</strain>
        <tissue evidence="1">Leaf</tissue>
    </source>
</reference>
<evidence type="ECO:0000313" key="1">
    <source>
        <dbReference type="EMBL" id="KAJ8755016.1"/>
    </source>
</evidence>
<dbReference type="EMBL" id="JAIWQS010000009">
    <property type="protein sequence ID" value="KAJ8755016.1"/>
    <property type="molecule type" value="Genomic_DNA"/>
</dbReference>
<dbReference type="Proteomes" id="UP001159364">
    <property type="component" value="Linkage Group LG09"/>
</dbReference>
<sequence length="254" mass="28075">MCIKVSKNSSLPDSLPILRLTELGELEKIVISLSYPWKLTNNGKVWKPTDNLSQTGWHDELPAYDVVDDNDRAILAESVVIFVSPLVEADNHLSNVVDVVNWVVDNVECERVDVTIETINRAVNDVECARGDVSSASVLFDTTPIKTIKDNHNVGEGKSSVVIVVEDMVDVVNGKVDDASLLRGVTNQDSNMNIARVDDLVEALSNNCMSSSPRVRLEKSENMNIIKSLHQPLDNHLAKNGRFVIDLTHYTLDA</sequence>
<protein>
    <submittedName>
        <fullName evidence="1">Uncharacterized protein</fullName>
    </submittedName>
</protein>
<dbReference type="AlphaFoldDB" id="A0AAV8SRV5"/>
<comment type="caution">
    <text evidence="1">The sequence shown here is derived from an EMBL/GenBank/DDBJ whole genome shotgun (WGS) entry which is preliminary data.</text>
</comment>
<organism evidence="1 2">
    <name type="scientific">Erythroxylum novogranatense</name>
    <dbReference type="NCBI Taxonomy" id="1862640"/>
    <lineage>
        <taxon>Eukaryota</taxon>
        <taxon>Viridiplantae</taxon>
        <taxon>Streptophyta</taxon>
        <taxon>Embryophyta</taxon>
        <taxon>Tracheophyta</taxon>
        <taxon>Spermatophyta</taxon>
        <taxon>Magnoliopsida</taxon>
        <taxon>eudicotyledons</taxon>
        <taxon>Gunneridae</taxon>
        <taxon>Pentapetalae</taxon>
        <taxon>rosids</taxon>
        <taxon>fabids</taxon>
        <taxon>Malpighiales</taxon>
        <taxon>Erythroxylaceae</taxon>
        <taxon>Erythroxylum</taxon>
    </lineage>
</organism>
<gene>
    <name evidence="1" type="ORF">K2173_015528</name>
</gene>
<name>A0AAV8SRV5_9ROSI</name>
<evidence type="ECO:0000313" key="2">
    <source>
        <dbReference type="Proteomes" id="UP001159364"/>
    </source>
</evidence>
<accession>A0AAV8SRV5</accession>
<keyword evidence="2" id="KW-1185">Reference proteome</keyword>